<name>A0A6A7BNU6_9PLEO</name>
<protein>
    <submittedName>
        <fullName evidence="3">Uncharacterized protein</fullName>
    </submittedName>
</protein>
<sequence>MRNHFKWFGGYVFVLLDKALGDDPAKAAQLGALTAAGVVFFPAMSLVTADNARTPVTRSRREDQRVGDPRESFWHNEPTLEKRGEEGQVFKQEENQVKYDRETGFW</sequence>
<organism evidence="3 4">
    <name type="scientific">Plenodomus tracheiphilus IPT5</name>
    <dbReference type="NCBI Taxonomy" id="1408161"/>
    <lineage>
        <taxon>Eukaryota</taxon>
        <taxon>Fungi</taxon>
        <taxon>Dikarya</taxon>
        <taxon>Ascomycota</taxon>
        <taxon>Pezizomycotina</taxon>
        <taxon>Dothideomycetes</taxon>
        <taxon>Pleosporomycetidae</taxon>
        <taxon>Pleosporales</taxon>
        <taxon>Pleosporineae</taxon>
        <taxon>Leptosphaeriaceae</taxon>
        <taxon>Plenodomus</taxon>
    </lineage>
</organism>
<keyword evidence="2" id="KW-0472">Membrane</keyword>
<keyword evidence="2" id="KW-0812">Transmembrane</keyword>
<dbReference type="Proteomes" id="UP000799423">
    <property type="component" value="Unassembled WGS sequence"/>
</dbReference>
<evidence type="ECO:0000256" key="2">
    <source>
        <dbReference type="SAM" id="Phobius"/>
    </source>
</evidence>
<evidence type="ECO:0000256" key="1">
    <source>
        <dbReference type="SAM" id="MobiDB-lite"/>
    </source>
</evidence>
<feature type="region of interest" description="Disordered" evidence="1">
    <location>
        <begin position="53"/>
        <end position="94"/>
    </location>
</feature>
<dbReference type="EMBL" id="MU006289">
    <property type="protein sequence ID" value="KAF2856205.1"/>
    <property type="molecule type" value="Genomic_DNA"/>
</dbReference>
<proteinExistence type="predicted"/>
<dbReference type="AlphaFoldDB" id="A0A6A7BNU6"/>
<evidence type="ECO:0000313" key="4">
    <source>
        <dbReference type="Proteomes" id="UP000799423"/>
    </source>
</evidence>
<reference evidence="3" key="1">
    <citation type="submission" date="2020-01" db="EMBL/GenBank/DDBJ databases">
        <authorList>
            <consortium name="DOE Joint Genome Institute"/>
            <person name="Haridas S."/>
            <person name="Albert R."/>
            <person name="Binder M."/>
            <person name="Bloem J."/>
            <person name="Labutti K."/>
            <person name="Salamov A."/>
            <person name="Andreopoulos B."/>
            <person name="Baker S.E."/>
            <person name="Barry K."/>
            <person name="Bills G."/>
            <person name="Bluhm B.H."/>
            <person name="Cannon C."/>
            <person name="Castanera R."/>
            <person name="Culley D.E."/>
            <person name="Daum C."/>
            <person name="Ezra D."/>
            <person name="Gonzalez J.B."/>
            <person name="Henrissat B."/>
            <person name="Kuo A."/>
            <person name="Liang C."/>
            <person name="Lipzen A."/>
            <person name="Lutzoni F."/>
            <person name="Magnuson J."/>
            <person name="Mondo S."/>
            <person name="Nolan M."/>
            <person name="Ohm R."/>
            <person name="Pangilinan J."/>
            <person name="Park H.-J."/>
            <person name="Ramirez L."/>
            <person name="Alfaro M."/>
            <person name="Sun H."/>
            <person name="Tritt A."/>
            <person name="Yoshinaga Y."/>
            <person name="Zwiers L.-H."/>
            <person name="Turgeon B.G."/>
            <person name="Goodwin S.B."/>
            <person name="Spatafora J.W."/>
            <person name="Crous P.W."/>
            <person name="Grigoriev I.V."/>
        </authorList>
    </citation>
    <scope>NUCLEOTIDE SEQUENCE</scope>
    <source>
        <strain evidence="3">IPT5</strain>
    </source>
</reference>
<gene>
    <name evidence="3" type="ORF">T440DRAFT_513289</name>
</gene>
<accession>A0A6A7BNU6</accession>
<keyword evidence="2" id="KW-1133">Transmembrane helix</keyword>
<evidence type="ECO:0000313" key="3">
    <source>
        <dbReference type="EMBL" id="KAF2856205.1"/>
    </source>
</evidence>
<keyword evidence="4" id="KW-1185">Reference proteome</keyword>
<feature type="transmembrane region" description="Helical" evidence="2">
    <location>
        <begin position="31"/>
        <end position="52"/>
    </location>
</feature>
<feature type="compositionally biased region" description="Basic and acidic residues" evidence="1">
    <location>
        <begin position="59"/>
        <end position="94"/>
    </location>
</feature>